<dbReference type="NCBIfam" id="NF004052">
    <property type="entry name" value="PRK05572.1"/>
    <property type="match status" value="1"/>
</dbReference>
<sequence length="256" mass="29330">MNFSAFSGEQVEILEHDRTIELILQAQSGNMEAQEILVNHNLGLVRSVIRRFANRGYEREDLFQLGCIGLIKAIKKFDTSFDVRFSTYAVPMIIGEIKRFLRDDGIIKVSRSLKQTAARVKMTKEKLQKENGREPTLQEIADDMGATKEEIVMALDSSASPEYLYDVIHQDDGSPIHLIDKISENDTLEDSEVIDRIVLQEAISKLEPRERQIIFLRYFKDQTQTQIAQVLGISQVQVSRIEKKVLQNMKDIMKKA</sequence>
<dbReference type="Pfam" id="PF04542">
    <property type="entry name" value="Sigma70_r2"/>
    <property type="match status" value="1"/>
</dbReference>
<dbReference type="Pfam" id="PF04545">
    <property type="entry name" value="Sigma70_r4"/>
    <property type="match status" value="1"/>
</dbReference>
<evidence type="ECO:0000256" key="6">
    <source>
        <dbReference type="RuleBase" id="RU362124"/>
    </source>
</evidence>
<dbReference type="OrthoDB" id="9809557at2"/>
<dbReference type="eggNOG" id="COG1191">
    <property type="taxonomic scope" value="Bacteria"/>
</dbReference>
<evidence type="ECO:0000256" key="1">
    <source>
        <dbReference type="ARBA" id="ARBA00022969"/>
    </source>
</evidence>
<dbReference type="InterPro" id="IPR013324">
    <property type="entry name" value="RNA_pol_sigma_r3/r4-like"/>
</dbReference>
<gene>
    <name evidence="9" type="ordered locus">Clos_1794</name>
</gene>
<dbReference type="InterPro" id="IPR014322">
    <property type="entry name" value="RNA_pol_sigma-B/F/G"/>
</dbReference>
<dbReference type="RefSeq" id="WP_012159646.1">
    <property type="nucleotide sequence ID" value="NC_009922.1"/>
</dbReference>
<dbReference type="CDD" id="cd06171">
    <property type="entry name" value="Sigma70_r4"/>
    <property type="match status" value="1"/>
</dbReference>
<keyword evidence="10" id="KW-1185">Reference proteome</keyword>
<dbReference type="GO" id="GO:0006352">
    <property type="term" value="P:DNA-templated transcription initiation"/>
    <property type="evidence" value="ECO:0007669"/>
    <property type="project" value="InterPro"/>
</dbReference>
<dbReference type="NCBIfam" id="TIGR02937">
    <property type="entry name" value="sigma70-ECF"/>
    <property type="match status" value="1"/>
</dbReference>
<dbReference type="STRING" id="350688.Clos_1794"/>
<dbReference type="PANTHER" id="PTHR30603">
    <property type="entry name" value="RNA POLYMERASE SIGMA FACTOR RPO"/>
    <property type="match status" value="1"/>
</dbReference>
<dbReference type="InterPro" id="IPR007630">
    <property type="entry name" value="RNA_pol_sigma70_r4"/>
</dbReference>
<dbReference type="GO" id="GO:0030435">
    <property type="term" value="P:sporulation resulting in formation of a cellular spore"/>
    <property type="evidence" value="ECO:0007669"/>
    <property type="project" value="UniProtKB-KW"/>
</dbReference>
<evidence type="ECO:0000259" key="7">
    <source>
        <dbReference type="PROSITE" id="PS00715"/>
    </source>
</evidence>
<keyword evidence="2 6" id="KW-0805">Transcription regulation</keyword>
<dbReference type="GO" id="GO:0003677">
    <property type="term" value="F:DNA binding"/>
    <property type="evidence" value="ECO:0007669"/>
    <property type="project" value="UniProtKB-KW"/>
</dbReference>
<dbReference type="PANTHER" id="PTHR30603:SF17">
    <property type="entry name" value="RNA POLYMERASE SIGMA-G FACTOR"/>
    <property type="match status" value="1"/>
</dbReference>
<feature type="domain" description="RNA polymerase sigma-70" evidence="8">
    <location>
        <begin position="223"/>
        <end position="249"/>
    </location>
</feature>
<dbReference type="Pfam" id="PF04539">
    <property type="entry name" value="Sigma70_r3"/>
    <property type="match status" value="1"/>
</dbReference>
<dbReference type="InterPro" id="IPR007624">
    <property type="entry name" value="RNA_pol_sigma70_r3"/>
</dbReference>
<evidence type="ECO:0000256" key="3">
    <source>
        <dbReference type="ARBA" id="ARBA00023082"/>
    </source>
</evidence>
<dbReference type="InterPro" id="IPR000943">
    <property type="entry name" value="RNA_pol_sigma70"/>
</dbReference>
<evidence type="ECO:0000256" key="5">
    <source>
        <dbReference type="ARBA" id="ARBA00023163"/>
    </source>
</evidence>
<dbReference type="Proteomes" id="UP000000269">
    <property type="component" value="Chromosome"/>
</dbReference>
<dbReference type="InterPro" id="IPR014236">
    <property type="entry name" value="RNA_pol_sigma-F"/>
</dbReference>
<evidence type="ECO:0000313" key="10">
    <source>
        <dbReference type="Proteomes" id="UP000000269"/>
    </source>
</evidence>
<evidence type="ECO:0000259" key="8">
    <source>
        <dbReference type="PROSITE" id="PS00716"/>
    </source>
</evidence>
<dbReference type="InterPro" id="IPR014284">
    <property type="entry name" value="RNA_pol_sigma-70_dom"/>
</dbReference>
<organism evidence="9 10">
    <name type="scientific">Alkaliphilus oremlandii (strain OhILAs)</name>
    <name type="common">Clostridium oremlandii (strain OhILAs)</name>
    <dbReference type="NCBI Taxonomy" id="350688"/>
    <lineage>
        <taxon>Bacteria</taxon>
        <taxon>Bacillati</taxon>
        <taxon>Bacillota</taxon>
        <taxon>Clostridia</taxon>
        <taxon>Peptostreptococcales</taxon>
        <taxon>Natronincolaceae</taxon>
        <taxon>Alkaliphilus</taxon>
    </lineage>
</organism>
<evidence type="ECO:0000313" key="9">
    <source>
        <dbReference type="EMBL" id="ABW19334.1"/>
    </source>
</evidence>
<dbReference type="EMBL" id="CP000853">
    <property type="protein sequence ID" value="ABW19334.1"/>
    <property type="molecule type" value="Genomic_DNA"/>
</dbReference>
<dbReference type="Gene3D" id="1.10.10.10">
    <property type="entry name" value="Winged helix-like DNA-binding domain superfamily/Winged helix DNA-binding domain"/>
    <property type="match status" value="2"/>
</dbReference>
<dbReference type="SUPFAM" id="SSF88659">
    <property type="entry name" value="Sigma3 and sigma4 domains of RNA polymerase sigma factors"/>
    <property type="match status" value="2"/>
</dbReference>
<dbReference type="NCBIfam" id="TIGR02885">
    <property type="entry name" value="spore_sigF"/>
    <property type="match status" value="1"/>
</dbReference>
<keyword evidence="3 6" id="KW-0731">Sigma factor</keyword>
<dbReference type="InterPro" id="IPR036388">
    <property type="entry name" value="WH-like_DNA-bd_sf"/>
</dbReference>
<dbReference type="PROSITE" id="PS00716">
    <property type="entry name" value="SIGMA70_2"/>
    <property type="match status" value="1"/>
</dbReference>
<protein>
    <recommendedName>
        <fullName evidence="6">RNA polymerase sigma factor</fullName>
    </recommendedName>
</protein>
<dbReference type="SUPFAM" id="SSF88946">
    <property type="entry name" value="Sigma2 domain of RNA polymerase sigma factors"/>
    <property type="match status" value="1"/>
</dbReference>
<dbReference type="HOGENOM" id="CLU_014793_8_5_9"/>
<comment type="function">
    <text evidence="6">Sigma factors are initiation factors that promote the attachment of RNA polymerase to specific initiation sites and are then released.</text>
</comment>
<dbReference type="NCBIfam" id="TIGR02980">
    <property type="entry name" value="SigBFG"/>
    <property type="match status" value="1"/>
</dbReference>
<evidence type="ECO:0000256" key="4">
    <source>
        <dbReference type="ARBA" id="ARBA00023125"/>
    </source>
</evidence>
<evidence type="ECO:0000256" key="2">
    <source>
        <dbReference type="ARBA" id="ARBA00023015"/>
    </source>
</evidence>
<dbReference type="GO" id="GO:0016987">
    <property type="term" value="F:sigma factor activity"/>
    <property type="evidence" value="ECO:0007669"/>
    <property type="project" value="UniProtKB-KW"/>
</dbReference>
<dbReference type="PIRSF" id="PIRSF000770">
    <property type="entry name" value="RNA_pol_sigma-SigE/K"/>
    <property type="match status" value="1"/>
</dbReference>
<keyword evidence="1" id="KW-0749">Sporulation</keyword>
<keyword evidence="5 6" id="KW-0804">Transcription</keyword>
<dbReference type="PRINTS" id="PR00046">
    <property type="entry name" value="SIGMA70FCT"/>
</dbReference>
<dbReference type="PROSITE" id="PS00715">
    <property type="entry name" value="SIGMA70_1"/>
    <property type="match status" value="1"/>
</dbReference>
<proteinExistence type="inferred from homology"/>
<keyword evidence="4 6" id="KW-0238">DNA-binding</keyword>
<dbReference type="KEGG" id="aoe:Clos_1794"/>
<feature type="domain" description="RNA polymerase sigma-70" evidence="7">
    <location>
        <begin position="61"/>
        <end position="74"/>
    </location>
</feature>
<dbReference type="InterPro" id="IPR050239">
    <property type="entry name" value="Sigma-70_RNA_pol_init_factors"/>
</dbReference>
<name>A8MHQ2_ALKOO</name>
<comment type="similarity">
    <text evidence="6">Belongs to the sigma-70 factor family.</text>
</comment>
<reference evidence="10" key="1">
    <citation type="submission" date="2007-10" db="EMBL/GenBank/DDBJ databases">
        <title>Complete genome of Alkaliphilus oremlandii OhILAs.</title>
        <authorList>
            <person name="Copeland A."/>
            <person name="Lucas S."/>
            <person name="Lapidus A."/>
            <person name="Barry K."/>
            <person name="Detter J.C."/>
            <person name="Glavina del Rio T."/>
            <person name="Hammon N."/>
            <person name="Israni S."/>
            <person name="Dalin E."/>
            <person name="Tice H."/>
            <person name="Pitluck S."/>
            <person name="Chain P."/>
            <person name="Malfatti S."/>
            <person name="Shin M."/>
            <person name="Vergez L."/>
            <person name="Schmutz J."/>
            <person name="Larimer F."/>
            <person name="Land M."/>
            <person name="Hauser L."/>
            <person name="Kyrpides N."/>
            <person name="Mikhailova N."/>
            <person name="Stolz J.F."/>
            <person name="Dawson A."/>
            <person name="Fisher E."/>
            <person name="Crable B."/>
            <person name="Perera E."/>
            <person name="Lisak J."/>
            <person name="Ranganathan M."/>
            <person name="Basu P."/>
            <person name="Richardson P."/>
        </authorList>
    </citation>
    <scope>NUCLEOTIDE SEQUENCE [LARGE SCALE GENOMIC DNA]</scope>
    <source>
        <strain evidence="10">OhILAs</strain>
    </source>
</reference>
<dbReference type="Gene3D" id="1.20.120.1810">
    <property type="match status" value="1"/>
</dbReference>
<accession>A8MHQ2</accession>
<dbReference type="InterPro" id="IPR007627">
    <property type="entry name" value="RNA_pol_sigma70_r2"/>
</dbReference>
<dbReference type="InterPro" id="IPR013325">
    <property type="entry name" value="RNA_pol_sigma_r2"/>
</dbReference>
<dbReference type="AlphaFoldDB" id="A8MHQ2"/>